<feature type="region of interest" description="Disordered" evidence="1">
    <location>
        <begin position="16"/>
        <end position="37"/>
    </location>
</feature>
<comment type="caution">
    <text evidence="3">The sequence shown here is derived from an EMBL/GenBank/DDBJ whole genome shotgun (WGS) entry which is preliminary data.</text>
</comment>
<keyword evidence="2" id="KW-0732">Signal</keyword>
<feature type="signal peptide" evidence="2">
    <location>
        <begin position="1"/>
        <end position="18"/>
    </location>
</feature>
<dbReference type="EMBL" id="JAKLMC020000001">
    <property type="protein sequence ID" value="KAK5958881.1"/>
    <property type="molecule type" value="Genomic_DNA"/>
</dbReference>
<accession>A0AAN8ICS6</accession>
<keyword evidence="4" id="KW-1185">Reference proteome</keyword>
<gene>
    <name evidence="3" type="ORF">OHC33_000725</name>
</gene>
<organism evidence="3 4">
    <name type="scientific">Knufia fluminis</name>
    <dbReference type="NCBI Taxonomy" id="191047"/>
    <lineage>
        <taxon>Eukaryota</taxon>
        <taxon>Fungi</taxon>
        <taxon>Dikarya</taxon>
        <taxon>Ascomycota</taxon>
        <taxon>Pezizomycotina</taxon>
        <taxon>Eurotiomycetes</taxon>
        <taxon>Chaetothyriomycetidae</taxon>
        <taxon>Chaetothyriales</taxon>
        <taxon>Trichomeriaceae</taxon>
        <taxon>Knufia</taxon>
    </lineage>
</organism>
<feature type="compositionally biased region" description="Low complexity" evidence="1">
    <location>
        <begin position="16"/>
        <end position="26"/>
    </location>
</feature>
<dbReference type="Proteomes" id="UP001316803">
    <property type="component" value="Unassembled WGS sequence"/>
</dbReference>
<protein>
    <submittedName>
        <fullName evidence="3">Uncharacterized protein</fullName>
    </submittedName>
</protein>
<feature type="chain" id="PRO_5042915830" evidence="2">
    <location>
        <begin position="19"/>
        <end position="216"/>
    </location>
</feature>
<evidence type="ECO:0000313" key="4">
    <source>
        <dbReference type="Proteomes" id="UP001316803"/>
    </source>
</evidence>
<evidence type="ECO:0000256" key="1">
    <source>
        <dbReference type="SAM" id="MobiDB-lite"/>
    </source>
</evidence>
<name>A0AAN8ICS6_9EURO</name>
<proteinExistence type="predicted"/>
<sequence length="216" mass="23219">MKTTTLTTAALLLATATARPSSSSSPAPAPQKRATDPHSVEILTKIAPTSTTCDGAKYADECITAADATQPLIDSFAKYKVATPPEQAALLSWMAYESADFKYVKNHFPDPGRPGQGTRAMMMPDFVKEYGATLNVNNADLAGMLDDVIKAGGEWGAASWYYTSKCSDEIKEGVKTGGKDGWKKFITDCVETTLDEGENSREAYWTRASEALGIKV</sequence>
<evidence type="ECO:0000256" key="2">
    <source>
        <dbReference type="SAM" id="SignalP"/>
    </source>
</evidence>
<reference evidence="3 4" key="1">
    <citation type="submission" date="2022-12" db="EMBL/GenBank/DDBJ databases">
        <title>Genomic features and morphological characterization of a novel Knufia sp. strain isolated from spacecraft assembly facility.</title>
        <authorList>
            <person name="Teixeira M."/>
            <person name="Chander A.M."/>
            <person name="Stajich J.E."/>
            <person name="Venkateswaran K."/>
        </authorList>
    </citation>
    <scope>NUCLEOTIDE SEQUENCE [LARGE SCALE GENOMIC DNA]</scope>
    <source>
        <strain evidence="3 4">FJI-L2-BK-P2</strain>
    </source>
</reference>
<evidence type="ECO:0000313" key="3">
    <source>
        <dbReference type="EMBL" id="KAK5958881.1"/>
    </source>
</evidence>
<dbReference type="AlphaFoldDB" id="A0AAN8ICS6"/>